<dbReference type="EMBL" id="CP136924">
    <property type="protein sequence ID" value="WXA03752.1"/>
    <property type="molecule type" value="Genomic_DNA"/>
</dbReference>
<reference evidence="3 4" key="1">
    <citation type="submission" date="2023-10" db="EMBL/GenBank/DDBJ databases">
        <title>Culture-based analysis of two novel bacteria associated with mangrove crab gills.</title>
        <authorList>
            <person name="Yang X."/>
            <person name="Garuglieri E."/>
            <person name="Van Goethem M.W."/>
            <person name="Fusi M."/>
            <person name="Marasco R."/>
            <person name="Daffonchio D.G."/>
        </authorList>
    </citation>
    <scope>NUCLEOTIDE SEQUENCE</scope>
    <source>
        <strain evidence="3">UG2-1</strain>
        <strain evidence="2">UG2-2</strain>
        <strain evidence="4">UG2_2</strain>
    </source>
</reference>
<organism evidence="3">
    <name type="scientific">Mangrovimonas cancribranchiae</name>
    <dbReference type="NCBI Taxonomy" id="3080055"/>
    <lineage>
        <taxon>Bacteria</taxon>
        <taxon>Pseudomonadati</taxon>
        <taxon>Bacteroidota</taxon>
        <taxon>Flavobacteriia</taxon>
        <taxon>Flavobacteriales</taxon>
        <taxon>Flavobacteriaceae</taxon>
        <taxon>Mangrovimonas</taxon>
    </lineage>
</organism>
<keyword evidence="1" id="KW-0472">Membrane</keyword>
<evidence type="ECO:0000313" key="3">
    <source>
        <dbReference type="EMBL" id="WXA13827.1"/>
    </source>
</evidence>
<feature type="transmembrane region" description="Helical" evidence="1">
    <location>
        <begin position="35"/>
        <end position="52"/>
    </location>
</feature>
<evidence type="ECO:0000313" key="4">
    <source>
        <dbReference type="Proteomes" id="UP001368318"/>
    </source>
</evidence>
<keyword evidence="1" id="KW-1133">Transmembrane helix</keyword>
<dbReference type="Proteomes" id="UP001368318">
    <property type="component" value="Chromosome"/>
</dbReference>
<name>A0AAU6P8F4_9FLAO</name>
<sequence length="98" mass="11629">MTQHLGAILIFYRSLITWSFGVTIFITVISPEVTSIALIKLLMVLFLWFTIKEKENNLNHKLMIYKRLDISEFKFFSFIYFLDLIVSLLSFVLIKEFI</sequence>
<dbReference type="AlphaFoldDB" id="A0AAU6P8F4"/>
<dbReference type="KEGG" id="mcaa:R3L15_02905"/>
<accession>A0AAU6P8F4</accession>
<protein>
    <submittedName>
        <fullName evidence="3">Uncharacterized protein</fullName>
    </submittedName>
</protein>
<gene>
    <name evidence="3" type="ORF">R3L15_02905</name>
    <name evidence="2" type="ORF">R3L16_04490</name>
</gene>
<evidence type="ECO:0000313" key="2">
    <source>
        <dbReference type="EMBL" id="WXA03752.1"/>
    </source>
</evidence>
<feature type="transmembrane region" description="Helical" evidence="1">
    <location>
        <begin position="73"/>
        <end position="94"/>
    </location>
</feature>
<evidence type="ECO:0000256" key="1">
    <source>
        <dbReference type="SAM" id="Phobius"/>
    </source>
</evidence>
<dbReference type="EMBL" id="CP136925">
    <property type="protein sequence ID" value="WXA13827.1"/>
    <property type="molecule type" value="Genomic_DNA"/>
</dbReference>
<keyword evidence="4" id="KW-1185">Reference proteome</keyword>
<proteinExistence type="predicted"/>
<dbReference type="RefSeq" id="WP_338733128.1">
    <property type="nucleotide sequence ID" value="NZ_CP136924.1"/>
</dbReference>
<keyword evidence="1" id="KW-0812">Transmembrane</keyword>
<feature type="transmembrane region" description="Helical" evidence="1">
    <location>
        <begin position="7"/>
        <end position="29"/>
    </location>
</feature>